<sequence>MARFAVLIKEFKLKYPRYAVQQQAIQSLVKMIQTTVSPHLQLTLGWQNMTEPSIDCLYGRTTSFDKMSTKQETTVFLQAGKDWIYYTIFNPKLLRTTQNPY</sequence>
<dbReference type="Proteomes" id="UP000707071">
    <property type="component" value="Unassembled WGS sequence"/>
</dbReference>
<evidence type="ECO:0000313" key="2">
    <source>
        <dbReference type="Proteomes" id="UP000707071"/>
    </source>
</evidence>
<keyword evidence="2" id="KW-1185">Reference proteome</keyword>
<protein>
    <submittedName>
        <fullName evidence="1">Uncharacterized protein</fullName>
    </submittedName>
</protein>
<name>A0A9P7TYL3_9HYPO</name>
<evidence type="ECO:0000313" key="1">
    <source>
        <dbReference type="EMBL" id="KAG6282179.1"/>
    </source>
</evidence>
<proteinExistence type="predicted"/>
<organism evidence="1 2">
    <name type="scientific">Claviceps aff. purpurea</name>
    <dbReference type="NCBI Taxonomy" id="1967640"/>
    <lineage>
        <taxon>Eukaryota</taxon>
        <taxon>Fungi</taxon>
        <taxon>Dikarya</taxon>
        <taxon>Ascomycota</taxon>
        <taxon>Pezizomycotina</taxon>
        <taxon>Sordariomycetes</taxon>
        <taxon>Hypocreomycetidae</taxon>
        <taxon>Hypocreales</taxon>
        <taxon>Clavicipitaceae</taxon>
        <taxon>Claviceps</taxon>
    </lineage>
</organism>
<accession>A0A9P7TYL3</accession>
<gene>
    <name evidence="1" type="ORF">E4U09_000770</name>
</gene>
<dbReference type="EMBL" id="SRRH01001224">
    <property type="protein sequence ID" value="KAG6282179.1"/>
    <property type="molecule type" value="Genomic_DNA"/>
</dbReference>
<dbReference type="AlphaFoldDB" id="A0A9P7TYL3"/>
<comment type="caution">
    <text evidence="1">The sequence shown here is derived from an EMBL/GenBank/DDBJ whole genome shotgun (WGS) entry which is preliminary data.</text>
</comment>
<reference evidence="1 2" key="1">
    <citation type="journal article" date="2020" name="bioRxiv">
        <title>Whole genome comparisons of ergot fungi reveals the divergence and evolution of species within the genus Claviceps are the result of varying mechanisms driving genome evolution and host range expansion.</title>
        <authorList>
            <person name="Wyka S.A."/>
            <person name="Mondo S.J."/>
            <person name="Liu M."/>
            <person name="Dettman J."/>
            <person name="Nalam V."/>
            <person name="Broders K.D."/>
        </authorList>
    </citation>
    <scope>NUCLEOTIDE SEQUENCE [LARGE SCALE GENOMIC DNA]</scope>
    <source>
        <strain evidence="1 2">Clav52</strain>
    </source>
</reference>